<dbReference type="Proteomes" id="UP000008070">
    <property type="component" value="Chromosome"/>
</dbReference>
<proteinExistence type="predicted"/>
<evidence type="ECO:0000313" key="2">
    <source>
        <dbReference type="Proteomes" id="UP000008070"/>
    </source>
</evidence>
<sequence length="64" mass="6957">MGHNHGVLTEPAHGELHLARRRVREAEISLSLHDAQAIAEGIERSQAASQAHIAQPRSLIAHPL</sequence>
<reference evidence="2" key="1">
    <citation type="journal article" date="2009" name="PLoS ONE">
        <title>Methylobacterium genome sequences: a reference blueprint to investigate microbial metabolism of C1 compounds from natural and industrial sources.</title>
        <authorList>
            <person name="Vuilleumier S."/>
            <person name="Chistoserdova L."/>
            <person name="Lee M.-C."/>
            <person name="Bringel F."/>
            <person name="Lajus A."/>
            <person name="Zhou Y."/>
            <person name="Gourion B."/>
            <person name="Barbe V."/>
            <person name="Chang J."/>
            <person name="Cruveiller S."/>
            <person name="Dossat C."/>
            <person name="Gillett W."/>
            <person name="Gruffaz C."/>
            <person name="Haugen E."/>
            <person name="Hourcade E."/>
            <person name="Levy R."/>
            <person name="Mangenot S."/>
            <person name="Muller E."/>
            <person name="Nadalig T."/>
            <person name="Pagni M."/>
            <person name="Penny C."/>
            <person name="Peyraud R."/>
            <person name="Robinson D.G."/>
            <person name="Roche D."/>
            <person name="Rouy Z."/>
            <person name="Saenampechek C."/>
            <person name="Salvignol G."/>
            <person name="Vallenet D."/>
            <person name="Wu Z."/>
            <person name="Marx C.J."/>
            <person name="Vorholt J.A."/>
            <person name="Olson M.V."/>
            <person name="Kaul R."/>
            <person name="Weissenbach J."/>
            <person name="Medigue C."/>
            <person name="Lidstrom M.E."/>
        </authorList>
    </citation>
    <scope>NUCLEOTIDE SEQUENCE [LARGE SCALE GENOMIC DNA]</scope>
    <source>
        <strain evidence="2">DSM 6343 / CIP 106787 / DM4</strain>
    </source>
</reference>
<dbReference type="KEGG" id="mdi:METDI4500"/>
<dbReference type="AlphaFoldDB" id="C7CFJ4"/>
<organism evidence="1 2">
    <name type="scientific">Methylorubrum extorquens (strain DSM 6343 / CIP 106787 / DM4)</name>
    <name type="common">Methylobacterium extorquens</name>
    <dbReference type="NCBI Taxonomy" id="661410"/>
    <lineage>
        <taxon>Bacteria</taxon>
        <taxon>Pseudomonadati</taxon>
        <taxon>Pseudomonadota</taxon>
        <taxon>Alphaproteobacteria</taxon>
        <taxon>Hyphomicrobiales</taxon>
        <taxon>Methylobacteriaceae</taxon>
        <taxon>Methylorubrum</taxon>
    </lineage>
</organism>
<evidence type="ECO:0000313" key="1">
    <source>
        <dbReference type="EMBL" id="CAX26128.1"/>
    </source>
</evidence>
<dbReference type="HOGENOM" id="CLU_2862657_0_0_5"/>
<protein>
    <submittedName>
        <fullName evidence="1">Uncharacterized protein</fullName>
    </submittedName>
</protein>
<dbReference type="EMBL" id="FP103042">
    <property type="protein sequence ID" value="CAX26128.1"/>
    <property type="molecule type" value="Genomic_DNA"/>
</dbReference>
<gene>
    <name evidence="1" type="ORF">METD_I4500</name>
</gene>
<name>C7CFJ4_METED</name>
<accession>C7CFJ4</accession>